<proteinExistence type="inferred from homology"/>
<feature type="compositionally biased region" description="Basic and acidic residues" evidence="10">
    <location>
        <begin position="289"/>
        <end position="319"/>
    </location>
</feature>
<keyword evidence="7 9" id="KW-0687">Ribonucleoprotein</keyword>
<feature type="compositionally biased region" description="Basic residues" evidence="10">
    <location>
        <begin position="361"/>
        <end position="373"/>
    </location>
</feature>
<comment type="subunit">
    <text evidence="9">Associates with 90S and pre-40S pre-ribosomal particles.</text>
</comment>
<feature type="compositionally biased region" description="Basic and acidic residues" evidence="10">
    <location>
        <begin position="389"/>
        <end position="405"/>
    </location>
</feature>
<feature type="region of interest" description="Disordered" evidence="10">
    <location>
        <begin position="1"/>
        <end position="208"/>
    </location>
</feature>
<evidence type="ECO:0000256" key="7">
    <source>
        <dbReference type="ARBA" id="ARBA00023274"/>
    </source>
</evidence>
<keyword evidence="12" id="KW-1185">Reference proteome</keyword>
<comment type="similarity">
    <text evidence="2 9">Belongs to the RRP36 family.</text>
</comment>
<protein>
    <recommendedName>
        <fullName evidence="9">rRNA biogenesis protein RRP36</fullName>
    </recommendedName>
</protein>
<dbReference type="Proteomes" id="UP000027265">
    <property type="component" value="Unassembled WGS sequence"/>
</dbReference>
<evidence type="ECO:0000256" key="1">
    <source>
        <dbReference type="ARBA" id="ARBA00004604"/>
    </source>
</evidence>
<evidence type="ECO:0000256" key="6">
    <source>
        <dbReference type="ARBA" id="ARBA00023242"/>
    </source>
</evidence>
<dbReference type="PANTHER" id="PTHR21738:SF0">
    <property type="entry name" value="RIBOSOMAL RNA PROCESSING PROTEIN 36 HOMOLOG"/>
    <property type="match status" value="1"/>
</dbReference>
<organism evidence="11 12">
    <name type="scientific">Jaapia argillacea MUCL 33604</name>
    <dbReference type="NCBI Taxonomy" id="933084"/>
    <lineage>
        <taxon>Eukaryota</taxon>
        <taxon>Fungi</taxon>
        <taxon>Dikarya</taxon>
        <taxon>Basidiomycota</taxon>
        <taxon>Agaricomycotina</taxon>
        <taxon>Agaricomycetes</taxon>
        <taxon>Agaricomycetidae</taxon>
        <taxon>Jaapiales</taxon>
        <taxon>Jaapiaceae</taxon>
        <taxon>Jaapia</taxon>
    </lineage>
</organism>
<feature type="compositionally biased region" description="Acidic residues" evidence="10">
    <location>
        <begin position="88"/>
        <end position="114"/>
    </location>
</feature>
<keyword evidence="6 9" id="KW-0539">Nucleus</keyword>
<dbReference type="InParanoid" id="A0A067QJA3"/>
<evidence type="ECO:0000256" key="8">
    <source>
        <dbReference type="ARBA" id="ARBA00025053"/>
    </source>
</evidence>
<dbReference type="EMBL" id="KL197710">
    <property type="protein sequence ID" value="KDQ63597.1"/>
    <property type="molecule type" value="Genomic_DNA"/>
</dbReference>
<evidence type="ECO:0000256" key="4">
    <source>
        <dbReference type="ARBA" id="ARBA00022552"/>
    </source>
</evidence>
<dbReference type="Pfam" id="PF06102">
    <property type="entry name" value="RRP36"/>
    <property type="match status" value="1"/>
</dbReference>
<feature type="region of interest" description="Disordered" evidence="10">
    <location>
        <begin position="347"/>
        <end position="413"/>
    </location>
</feature>
<evidence type="ECO:0000313" key="12">
    <source>
        <dbReference type="Proteomes" id="UP000027265"/>
    </source>
</evidence>
<feature type="region of interest" description="Disordered" evidence="10">
    <location>
        <begin position="289"/>
        <end position="328"/>
    </location>
</feature>
<dbReference type="OrthoDB" id="448446at2759"/>
<evidence type="ECO:0000256" key="9">
    <source>
        <dbReference type="RuleBase" id="RU368027"/>
    </source>
</evidence>
<dbReference type="HOGENOM" id="CLU_048802_1_0_1"/>
<feature type="compositionally biased region" description="Acidic residues" evidence="10">
    <location>
        <begin position="54"/>
        <end position="64"/>
    </location>
</feature>
<dbReference type="AlphaFoldDB" id="A0A067QJA3"/>
<name>A0A067QJA3_9AGAM</name>
<sequence>MPRRPRPAHRPAPGAANVRSGVSQKSQFPKDRRDPVSDSESDSEPVYDQHAGQEDEESPNDGEEESLRLEDNLMYEEDVDAPRVAQWVDEEELDDLSEPEEEDSSENEEGDDEEGHMKSLQKDLSSLPLGALRKAQQALSNARADSESHSEDDESDEEGSITNEALSHPGSSKDPAKPEWTLKPNKDIQKRSNKHAPMEVTSKRPVTRRRMVVDVPKVEARDPRFLPVAGELDPHKFKAQYVFLEEMHQTELSTLRENLKRARKLLSSSPRDLREERAMEVARLEQAVKRAESSVNRDKRDKIEEAAIHRVKKDELEKRKQGKGAWFMKDSSKKELLVRARYDALAESGGKRAVKKAIDKKQKKISQREKKSRPFAPNRRGEDPSLPDKGSKRPAPERERDEGWAQRKRPRVA</sequence>
<keyword evidence="5" id="KW-0175">Coiled coil</keyword>
<feature type="compositionally biased region" description="Acidic residues" evidence="10">
    <location>
        <begin position="150"/>
        <end position="159"/>
    </location>
</feature>
<keyword evidence="3 9" id="KW-0690">Ribosome biogenesis</keyword>
<comment type="function">
    <text evidence="8 9">Component of the 90S pre-ribosome involved in the maturation of rRNAs. Required for early cleavages of the pre-RNAs in the 40S ribosomal subunit maturation pathway.</text>
</comment>
<comment type="subcellular location">
    <subcellularLocation>
        <location evidence="1 9">Nucleus</location>
        <location evidence="1 9">Nucleolus</location>
    </subcellularLocation>
</comment>
<evidence type="ECO:0000256" key="3">
    <source>
        <dbReference type="ARBA" id="ARBA00022517"/>
    </source>
</evidence>
<dbReference type="InterPro" id="IPR009292">
    <property type="entry name" value="RRP36"/>
</dbReference>
<evidence type="ECO:0000256" key="5">
    <source>
        <dbReference type="ARBA" id="ARBA00023054"/>
    </source>
</evidence>
<evidence type="ECO:0000313" key="11">
    <source>
        <dbReference type="EMBL" id="KDQ63597.1"/>
    </source>
</evidence>
<reference evidence="12" key="1">
    <citation type="journal article" date="2014" name="Proc. Natl. Acad. Sci. U.S.A.">
        <title>Extensive sampling of basidiomycete genomes demonstrates inadequacy of the white-rot/brown-rot paradigm for wood decay fungi.</title>
        <authorList>
            <person name="Riley R."/>
            <person name="Salamov A.A."/>
            <person name="Brown D.W."/>
            <person name="Nagy L.G."/>
            <person name="Floudas D."/>
            <person name="Held B.W."/>
            <person name="Levasseur A."/>
            <person name="Lombard V."/>
            <person name="Morin E."/>
            <person name="Otillar R."/>
            <person name="Lindquist E.A."/>
            <person name="Sun H."/>
            <person name="LaButti K.M."/>
            <person name="Schmutz J."/>
            <person name="Jabbour D."/>
            <person name="Luo H."/>
            <person name="Baker S.E."/>
            <person name="Pisabarro A.G."/>
            <person name="Walton J.D."/>
            <person name="Blanchette R.A."/>
            <person name="Henrissat B."/>
            <person name="Martin F."/>
            <person name="Cullen D."/>
            <person name="Hibbett D.S."/>
            <person name="Grigoriev I.V."/>
        </authorList>
    </citation>
    <scope>NUCLEOTIDE SEQUENCE [LARGE SCALE GENOMIC DNA]</scope>
    <source>
        <strain evidence="12">MUCL 33604</strain>
    </source>
</reference>
<dbReference type="STRING" id="933084.A0A067QJA3"/>
<gene>
    <name evidence="11" type="ORF">JAAARDRAFT_169593</name>
</gene>
<keyword evidence="4 9" id="KW-0698">rRNA processing</keyword>
<evidence type="ECO:0000256" key="2">
    <source>
        <dbReference type="ARBA" id="ARBA00009418"/>
    </source>
</evidence>
<dbReference type="GO" id="GO:0030686">
    <property type="term" value="C:90S preribosome"/>
    <property type="evidence" value="ECO:0007669"/>
    <property type="project" value="TreeGrafter"/>
</dbReference>
<accession>A0A067QJA3</accession>
<evidence type="ECO:0000256" key="10">
    <source>
        <dbReference type="SAM" id="MobiDB-lite"/>
    </source>
</evidence>
<dbReference type="GO" id="GO:0005730">
    <property type="term" value="C:nucleolus"/>
    <property type="evidence" value="ECO:0007669"/>
    <property type="project" value="UniProtKB-SubCell"/>
</dbReference>
<dbReference type="PANTHER" id="PTHR21738">
    <property type="entry name" value="RIBOSOMAL RNA PROCESSING PROTEIN 36 HOMOLOG"/>
    <property type="match status" value="1"/>
</dbReference>
<dbReference type="GO" id="GO:0000462">
    <property type="term" value="P:maturation of SSU-rRNA from tricistronic rRNA transcript (SSU-rRNA, 5.8S rRNA, LSU-rRNA)"/>
    <property type="evidence" value="ECO:0007669"/>
    <property type="project" value="TreeGrafter"/>
</dbReference>